<evidence type="ECO:0000256" key="1">
    <source>
        <dbReference type="SAM" id="Phobius"/>
    </source>
</evidence>
<evidence type="ECO:0000313" key="3">
    <source>
        <dbReference type="Proteomes" id="UP000179266"/>
    </source>
</evidence>
<name>A0A1F7S9X0_9BACT</name>
<protein>
    <submittedName>
        <fullName evidence="2">Uncharacterized protein</fullName>
    </submittedName>
</protein>
<gene>
    <name evidence="2" type="ORF">A2161_19295</name>
</gene>
<evidence type="ECO:0000313" key="2">
    <source>
        <dbReference type="EMBL" id="OGL50501.1"/>
    </source>
</evidence>
<keyword evidence="1" id="KW-0472">Membrane</keyword>
<feature type="transmembrane region" description="Helical" evidence="1">
    <location>
        <begin position="105"/>
        <end position="122"/>
    </location>
</feature>
<accession>A0A1F7S9X0</accession>
<feature type="transmembrane region" description="Helical" evidence="1">
    <location>
        <begin position="78"/>
        <end position="98"/>
    </location>
</feature>
<feature type="transmembrane region" description="Helical" evidence="1">
    <location>
        <begin position="12"/>
        <end position="32"/>
    </location>
</feature>
<feature type="transmembrane region" description="Helical" evidence="1">
    <location>
        <begin position="142"/>
        <end position="159"/>
    </location>
</feature>
<reference evidence="2 3" key="1">
    <citation type="journal article" date="2016" name="Nat. Commun.">
        <title>Thousands of microbial genomes shed light on interconnected biogeochemical processes in an aquifer system.</title>
        <authorList>
            <person name="Anantharaman K."/>
            <person name="Brown C.T."/>
            <person name="Hug L.A."/>
            <person name="Sharon I."/>
            <person name="Castelle C.J."/>
            <person name="Probst A.J."/>
            <person name="Thomas B.C."/>
            <person name="Singh A."/>
            <person name="Wilkins M.J."/>
            <person name="Karaoz U."/>
            <person name="Brodie E.L."/>
            <person name="Williams K.H."/>
            <person name="Hubbard S.S."/>
            <person name="Banfield J.F."/>
        </authorList>
    </citation>
    <scope>NUCLEOTIDE SEQUENCE [LARGE SCALE GENOMIC DNA]</scope>
</reference>
<dbReference type="AlphaFoldDB" id="A0A1F7S9X0"/>
<keyword evidence="1" id="KW-1133">Transmembrane helix</keyword>
<organism evidence="2 3">
    <name type="scientific">Candidatus Schekmanbacteria bacterium RBG_13_48_7</name>
    <dbReference type="NCBI Taxonomy" id="1817878"/>
    <lineage>
        <taxon>Bacteria</taxon>
        <taxon>Candidatus Schekmaniibacteriota</taxon>
    </lineage>
</organism>
<comment type="caution">
    <text evidence="2">The sequence shown here is derived from an EMBL/GenBank/DDBJ whole genome shotgun (WGS) entry which is preliminary data.</text>
</comment>
<proteinExistence type="predicted"/>
<keyword evidence="1" id="KW-0812">Transmembrane</keyword>
<dbReference type="EMBL" id="MGDD01000002">
    <property type="protein sequence ID" value="OGL50501.1"/>
    <property type="molecule type" value="Genomic_DNA"/>
</dbReference>
<dbReference type="Proteomes" id="UP000179266">
    <property type="component" value="Unassembled WGS sequence"/>
</dbReference>
<feature type="transmembrane region" description="Helical" evidence="1">
    <location>
        <begin position="53"/>
        <end position="72"/>
    </location>
</feature>
<sequence>MYDRLVLILVETISWGKYIIVAIAAFFLLSGLNKYGYSSDLAILTGFRAARNLLSSLFAGSIITPILLPWIPGKNFSFKGFFIGFWVVFVFNLFEFLATGIIEKISWIFIIPALSSFIAMNYTGTSTYTFLSGARKEMRTAVPLQLTASLVGLILWITGRFV</sequence>